<sequence>MPVDPIVYTSKSGSLYQRLPVPYTKSVVASTVEDVEPDSDKPPSSSFNGTVKDDMKPYGGPGGRRFKQQSTSGSSKASVHKAISVRGVQYLRPYLISWSMRQSDEHWKDFETPDDDLVNVKYADDIVFVKLPTQSDIRQGQSDEHWKDFETPDDDLVNVKYADDIVFVFEAERAQVFLDELTRVIHPFSMHFPPTKCKVMLVDM</sequence>
<reference evidence="2 3" key="1">
    <citation type="submission" date="2013-11" db="EMBL/GenBank/DDBJ databases">
        <title>Opisthorchis viverrini - life in the bile duct.</title>
        <authorList>
            <person name="Young N.D."/>
            <person name="Nagarajan N."/>
            <person name="Lin S.J."/>
            <person name="Korhonen P.K."/>
            <person name="Jex A.R."/>
            <person name="Hall R.S."/>
            <person name="Safavi-Hemami H."/>
            <person name="Kaewkong W."/>
            <person name="Bertrand D."/>
            <person name="Gao S."/>
            <person name="Seet Q."/>
            <person name="Wongkham S."/>
            <person name="Teh B.T."/>
            <person name="Wongkham C."/>
            <person name="Intapan P.M."/>
            <person name="Maleewong W."/>
            <person name="Yang X."/>
            <person name="Hu M."/>
            <person name="Wang Z."/>
            <person name="Hofmann A."/>
            <person name="Sternberg P.W."/>
            <person name="Tan P."/>
            <person name="Wang J."/>
            <person name="Gasser R.B."/>
        </authorList>
    </citation>
    <scope>NUCLEOTIDE SEQUENCE [LARGE SCALE GENOMIC DNA]</scope>
</reference>
<dbReference type="OrthoDB" id="10252832at2759"/>
<dbReference type="RefSeq" id="XP_009170735.1">
    <property type="nucleotide sequence ID" value="XM_009172471.1"/>
</dbReference>
<dbReference type="Proteomes" id="UP000054324">
    <property type="component" value="Unassembled WGS sequence"/>
</dbReference>
<dbReference type="GeneID" id="20321226"/>
<dbReference type="AlphaFoldDB" id="A0A075ACM8"/>
<evidence type="ECO:0000313" key="3">
    <source>
        <dbReference type="Proteomes" id="UP000054324"/>
    </source>
</evidence>
<evidence type="ECO:0000313" key="2">
    <source>
        <dbReference type="EMBL" id="KER25534.1"/>
    </source>
</evidence>
<name>A0A075ACM8_OPIVI</name>
<gene>
    <name evidence="2" type="ORF">T265_07047</name>
</gene>
<accession>A0A075ACM8</accession>
<feature type="region of interest" description="Disordered" evidence="1">
    <location>
        <begin position="31"/>
        <end position="78"/>
    </location>
</feature>
<protein>
    <recommendedName>
        <fullName evidence="4">Reverse transcriptase domain-containing protein</fullName>
    </recommendedName>
</protein>
<feature type="compositionally biased region" description="Polar residues" evidence="1">
    <location>
        <begin position="68"/>
        <end position="77"/>
    </location>
</feature>
<evidence type="ECO:0008006" key="4">
    <source>
        <dbReference type="Google" id="ProtNLM"/>
    </source>
</evidence>
<dbReference type="EMBL" id="KL596774">
    <property type="protein sequence ID" value="KER25534.1"/>
    <property type="molecule type" value="Genomic_DNA"/>
</dbReference>
<dbReference type="KEGG" id="ovi:T265_07047"/>
<organism evidence="2 3">
    <name type="scientific">Opisthorchis viverrini</name>
    <name type="common">Southeast Asian liver fluke</name>
    <dbReference type="NCBI Taxonomy" id="6198"/>
    <lineage>
        <taxon>Eukaryota</taxon>
        <taxon>Metazoa</taxon>
        <taxon>Spiralia</taxon>
        <taxon>Lophotrochozoa</taxon>
        <taxon>Platyhelminthes</taxon>
        <taxon>Trematoda</taxon>
        <taxon>Digenea</taxon>
        <taxon>Opisthorchiida</taxon>
        <taxon>Opisthorchiata</taxon>
        <taxon>Opisthorchiidae</taxon>
        <taxon>Opisthorchis</taxon>
    </lineage>
</organism>
<proteinExistence type="predicted"/>
<evidence type="ECO:0000256" key="1">
    <source>
        <dbReference type="SAM" id="MobiDB-lite"/>
    </source>
</evidence>
<keyword evidence="3" id="KW-1185">Reference proteome</keyword>
<dbReference type="CTD" id="20321226"/>